<keyword evidence="1" id="KW-0677">Repeat</keyword>
<dbReference type="Proteomes" id="UP001590951">
    <property type="component" value="Unassembled WGS sequence"/>
</dbReference>
<sequence length="209" mass="23379">MLGMQNREGGWGAFDHNNDQIYLERLPFSNMGTICDPSTVDVAGRILECFGKFLNSRHRQALGTELLGRLGASSDRALTYILAQQEETGAWYGRCGVNYIYGTSHVLCGVFHFYRDDGHIQLSTLRATQWLKSIQNVDGGWGEGLDTYQDSERAGTGASYPIQTAWTLMALLVYRPPSDEAIKRGITYLVSSRSEQRGKGSTWKTEHML</sequence>
<evidence type="ECO:0000313" key="4">
    <source>
        <dbReference type="Proteomes" id="UP001590951"/>
    </source>
</evidence>
<dbReference type="InterPro" id="IPR018333">
    <property type="entry name" value="Squalene_cyclase"/>
</dbReference>
<dbReference type="SUPFAM" id="SSF48239">
    <property type="entry name" value="Terpenoid cyclases/Protein prenyltransferases"/>
    <property type="match status" value="1"/>
</dbReference>
<evidence type="ECO:0000259" key="2">
    <source>
        <dbReference type="Pfam" id="PF13243"/>
    </source>
</evidence>
<dbReference type="Gene3D" id="1.50.10.20">
    <property type="match status" value="1"/>
</dbReference>
<gene>
    <name evidence="3" type="ORF">ABVK25_005552</name>
</gene>
<dbReference type="Pfam" id="PF13243">
    <property type="entry name" value="SQHop_cyclase_C"/>
    <property type="match status" value="1"/>
</dbReference>
<dbReference type="PANTHER" id="PTHR11764:SF82">
    <property type="entry name" value="TERPENE CYCLASE_MUTASE FAMILY MEMBER"/>
    <property type="match status" value="1"/>
</dbReference>
<dbReference type="InterPro" id="IPR008930">
    <property type="entry name" value="Terpenoid_cyclase/PrenylTrfase"/>
</dbReference>
<accession>A0ABR4B827</accession>
<dbReference type="InterPro" id="IPR032696">
    <property type="entry name" value="SQ_cyclase_C"/>
</dbReference>
<feature type="domain" description="Squalene cyclase C-terminal" evidence="2">
    <location>
        <begin position="1"/>
        <end position="205"/>
    </location>
</feature>
<protein>
    <recommendedName>
        <fullName evidence="2">Squalene cyclase C-terminal domain-containing protein</fullName>
    </recommendedName>
</protein>
<dbReference type="EMBL" id="JBHFEH010000017">
    <property type="protein sequence ID" value="KAL2054013.1"/>
    <property type="molecule type" value="Genomic_DNA"/>
</dbReference>
<reference evidence="3 4" key="1">
    <citation type="submission" date="2024-09" db="EMBL/GenBank/DDBJ databases">
        <title>Rethinking Asexuality: The Enigmatic Case of Functional Sexual Genes in Lepraria (Stereocaulaceae).</title>
        <authorList>
            <person name="Doellman M."/>
            <person name="Sun Y."/>
            <person name="Barcenas-Pena A."/>
            <person name="Lumbsch H.T."/>
            <person name="Grewe F."/>
        </authorList>
    </citation>
    <scope>NUCLEOTIDE SEQUENCE [LARGE SCALE GENOMIC DNA]</scope>
    <source>
        <strain evidence="3 4">Grewe 0041</strain>
    </source>
</reference>
<evidence type="ECO:0000256" key="1">
    <source>
        <dbReference type="ARBA" id="ARBA00022737"/>
    </source>
</evidence>
<evidence type="ECO:0000313" key="3">
    <source>
        <dbReference type="EMBL" id="KAL2054013.1"/>
    </source>
</evidence>
<name>A0ABR4B827_9LECA</name>
<organism evidence="3 4">
    <name type="scientific">Lepraria finkii</name>
    <dbReference type="NCBI Taxonomy" id="1340010"/>
    <lineage>
        <taxon>Eukaryota</taxon>
        <taxon>Fungi</taxon>
        <taxon>Dikarya</taxon>
        <taxon>Ascomycota</taxon>
        <taxon>Pezizomycotina</taxon>
        <taxon>Lecanoromycetes</taxon>
        <taxon>OSLEUM clade</taxon>
        <taxon>Lecanoromycetidae</taxon>
        <taxon>Lecanorales</taxon>
        <taxon>Lecanorineae</taxon>
        <taxon>Stereocaulaceae</taxon>
        <taxon>Lepraria</taxon>
    </lineage>
</organism>
<keyword evidence="4" id="KW-1185">Reference proteome</keyword>
<proteinExistence type="predicted"/>
<comment type="caution">
    <text evidence="3">The sequence shown here is derived from an EMBL/GenBank/DDBJ whole genome shotgun (WGS) entry which is preliminary data.</text>
</comment>
<dbReference type="PANTHER" id="PTHR11764">
    <property type="entry name" value="TERPENE CYCLASE/MUTASE FAMILY MEMBER"/>
    <property type="match status" value="1"/>
</dbReference>